<sequence>MKPDISEFSYGYAVTEELVANHKSRVVAAPTFPSLYEEGKKGGGYDVKIPFKGIPVFLQFKLSDYLSRKSAKEHISLSLKLPYYRMHLRPLRHSQQHQLLLDLEATGEAVYYIAPEFHLPKELNRYYLARNVVKNSAAFAPSAIGSLPDPDDHYVVFEKGSTYGYRCSEEPKKLERTSLTSALETLRNRDRGRDLGEEGLSALTRKMVDVIRRRSGEAGLGSGPTADAEAIAQRRNLIESAAYLARTYFSCELVIVE</sequence>
<dbReference type="Proteomes" id="UP000008632">
    <property type="component" value="Chromosome"/>
</dbReference>
<protein>
    <submittedName>
        <fullName evidence="1">Uncharacterized protein</fullName>
    </submittedName>
</protein>
<accession>E6WU42</accession>
<gene>
    <name evidence="1" type="ordered locus">Psesu_1923</name>
</gene>
<dbReference type="OrthoDB" id="6809238at2"/>
<dbReference type="RefSeq" id="WP_013535590.1">
    <property type="nucleotide sequence ID" value="NC_014924.1"/>
</dbReference>
<proteinExistence type="predicted"/>
<reference evidence="1 2" key="1">
    <citation type="submission" date="2011-01" db="EMBL/GenBank/DDBJ databases">
        <title>Complete sequence of Pseudoxanthomonas suwonensis 11-1.</title>
        <authorList>
            <consortium name="US DOE Joint Genome Institute"/>
            <person name="Lucas S."/>
            <person name="Copeland A."/>
            <person name="Lapidus A."/>
            <person name="Cheng J.-F."/>
            <person name="Goodwin L."/>
            <person name="Pitluck S."/>
            <person name="Teshima H."/>
            <person name="Detter J.C."/>
            <person name="Han C."/>
            <person name="Tapia R."/>
            <person name="Land M."/>
            <person name="Hauser L."/>
            <person name="Kyrpides N."/>
            <person name="Ivanova N."/>
            <person name="Ovchinnikova G."/>
            <person name="Siebers A.K."/>
            <person name="Allgaier M."/>
            <person name="Thelen M.P."/>
            <person name="Hugenholtz P."/>
            <person name="Gladden J."/>
            <person name="Woyke T."/>
        </authorList>
    </citation>
    <scope>NUCLEOTIDE SEQUENCE [LARGE SCALE GENOMIC DNA]</scope>
    <source>
        <strain evidence="2">11-1</strain>
    </source>
</reference>
<dbReference type="EMBL" id="CP002446">
    <property type="protein sequence ID" value="ADV27762.1"/>
    <property type="molecule type" value="Genomic_DNA"/>
</dbReference>
<evidence type="ECO:0000313" key="1">
    <source>
        <dbReference type="EMBL" id="ADV27762.1"/>
    </source>
</evidence>
<dbReference type="eggNOG" id="ENOG5033UU1">
    <property type="taxonomic scope" value="Bacteria"/>
</dbReference>
<evidence type="ECO:0000313" key="2">
    <source>
        <dbReference type="Proteomes" id="UP000008632"/>
    </source>
</evidence>
<organism evidence="1 2">
    <name type="scientific">Pseudoxanthomonas suwonensis (strain 11-1)</name>
    <dbReference type="NCBI Taxonomy" id="743721"/>
    <lineage>
        <taxon>Bacteria</taxon>
        <taxon>Pseudomonadati</taxon>
        <taxon>Pseudomonadota</taxon>
        <taxon>Gammaproteobacteria</taxon>
        <taxon>Lysobacterales</taxon>
        <taxon>Lysobacteraceae</taxon>
        <taxon>Pseudoxanthomonas</taxon>
    </lineage>
</organism>
<name>E6WU42_PSEUU</name>
<dbReference type="HOGENOM" id="CLU_1041571_0_0_6"/>
<keyword evidence="2" id="KW-1185">Reference proteome</keyword>
<dbReference type="AlphaFoldDB" id="E6WU42"/>
<dbReference type="KEGG" id="psu:Psesu_1923"/>